<evidence type="ECO:0000256" key="1">
    <source>
        <dbReference type="ARBA" id="ARBA00004651"/>
    </source>
</evidence>
<feature type="transmembrane region" description="Helical" evidence="8">
    <location>
        <begin position="328"/>
        <end position="349"/>
    </location>
</feature>
<dbReference type="PRINTS" id="PR01434">
    <property type="entry name" value="NADHDHGNASE5"/>
</dbReference>
<keyword evidence="4 8" id="KW-1133">Transmembrane helix</keyword>
<evidence type="ECO:0000313" key="10">
    <source>
        <dbReference type="EMBL" id="PWB73050.1"/>
    </source>
</evidence>
<evidence type="ECO:0000256" key="7">
    <source>
        <dbReference type="RuleBase" id="RU000320"/>
    </source>
</evidence>
<dbReference type="InterPro" id="IPR052175">
    <property type="entry name" value="ComplexI-like_HydComp"/>
</dbReference>
<dbReference type="InterPro" id="IPR001750">
    <property type="entry name" value="ND/Mrp_TM"/>
</dbReference>
<feature type="transmembrane region" description="Helical" evidence="8">
    <location>
        <begin position="261"/>
        <end position="283"/>
    </location>
</feature>
<evidence type="ECO:0000256" key="8">
    <source>
        <dbReference type="SAM" id="Phobius"/>
    </source>
</evidence>
<feature type="transmembrane region" description="Helical" evidence="8">
    <location>
        <begin position="108"/>
        <end position="125"/>
    </location>
</feature>
<comment type="caution">
    <text evidence="10">The sequence shown here is derived from an EMBL/GenBank/DDBJ whole genome shotgun (WGS) entry which is preliminary data.</text>
</comment>
<keyword evidence="2" id="KW-1003">Cell membrane</keyword>
<feature type="transmembrane region" description="Helical" evidence="8">
    <location>
        <begin position="395"/>
        <end position="418"/>
    </location>
</feature>
<dbReference type="GO" id="GO:0005886">
    <property type="term" value="C:plasma membrane"/>
    <property type="evidence" value="ECO:0007669"/>
    <property type="project" value="UniProtKB-SubCell"/>
</dbReference>
<dbReference type="PANTHER" id="PTHR42682">
    <property type="entry name" value="HYDROGENASE-4 COMPONENT F"/>
    <property type="match status" value="1"/>
</dbReference>
<feature type="transmembrane region" description="Helical" evidence="8">
    <location>
        <begin position="632"/>
        <end position="649"/>
    </location>
</feature>
<evidence type="ECO:0000256" key="6">
    <source>
        <dbReference type="ARBA" id="ARBA00023136"/>
    </source>
</evidence>
<feature type="domain" description="NADH:quinone oxidoreductase/Mrp antiporter transmembrane" evidence="9">
    <location>
        <begin position="125"/>
        <end position="409"/>
    </location>
</feature>
<protein>
    <recommendedName>
        <fullName evidence="9">NADH:quinone oxidoreductase/Mrp antiporter transmembrane domain-containing protein</fullName>
    </recommendedName>
</protein>
<comment type="subcellular location">
    <subcellularLocation>
        <location evidence="1">Cell membrane</location>
        <topology evidence="1">Multi-pass membrane protein</topology>
    </subcellularLocation>
    <subcellularLocation>
        <location evidence="7">Membrane</location>
        <topology evidence="7">Multi-pass membrane protein</topology>
    </subcellularLocation>
</comment>
<evidence type="ECO:0000256" key="2">
    <source>
        <dbReference type="ARBA" id="ARBA00022475"/>
    </source>
</evidence>
<gene>
    <name evidence="10" type="ORF">C3F09_05745</name>
</gene>
<keyword evidence="5" id="KW-0560">Oxidoreductase</keyword>
<dbReference type="GO" id="GO:0016491">
    <property type="term" value="F:oxidoreductase activity"/>
    <property type="evidence" value="ECO:0007669"/>
    <property type="project" value="UniProtKB-KW"/>
</dbReference>
<feature type="transmembrane region" description="Helical" evidence="8">
    <location>
        <begin position="232"/>
        <end position="249"/>
    </location>
</feature>
<feature type="transmembrane region" description="Helical" evidence="8">
    <location>
        <begin position="370"/>
        <end position="389"/>
    </location>
</feature>
<keyword evidence="3 7" id="KW-0812">Transmembrane</keyword>
<feature type="transmembrane region" description="Helical" evidence="8">
    <location>
        <begin position="295"/>
        <end position="316"/>
    </location>
</feature>
<evidence type="ECO:0000256" key="3">
    <source>
        <dbReference type="ARBA" id="ARBA00022692"/>
    </source>
</evidence>
<dbReference type="Proteomes" id="UP000250918">
    <property type="component" value="Unassembled WGS sequence"/>
</dbReference>
<dbReference type="AlphaFoldDB" id="A0A855X7U1"/>
<evidence type="ECO:0000259" key="9">
    <source>
        <dbReference type="Pfam" id="PF00361"/>
    </source>
</evidence>
<feature type="transmembrane region" description="Helical" evidence="8">
    <location>
        <begin position="512"/>
        <end position="532"/>
    </location>
</feature>
<feature type="transmembrane region" description="Helical" evidence="8">
    <location>
        <begin position="423"/>
        <end position="443"/>
    </location>
</feature>
<feature type="transmembrane region" description="Helical" evidence="8">
    <location>
        <begin position="76"/>
        <end position="96"/>
    </location>
</feature>
<dbReference type="PANTHER" id="PTHR42682:SF3">
    <property type="entry name" value="FORMATE HYDROGENLYASE SUBUNIT 3-RELATED"/>
    <property type="match status" value="1"/>
</dbReference>
<keyword evidence="6 8" id="KW-0472">Membrane</keyword>
<evidence type="ECO:0000256" key="4">
    <source>
        <dbReference type="ARBA" id="ARBA00022989"/>
    </source>
</evidence>
<accession>A0A855X7U1</accession>
<name>A0A855X7U1_9BACT</name>
<evidence type="ECO:0000313" key="11">
    <source>
        <dbReference type="Proteomes" id="UP000250918"/>
    </source>
</evidence>
<evidence type="ECO:0000256" key="5">
    <source>
        <dbReference type="ARBA" id="ARBA00023002"/>
    </source>
</evidence>
<organism evidence="10 11">
    <name type="scientific">candidate division GN15 bacterium</name>
    <dbReference type="NCBI Taxonomy" id="2072418"/>
    <lineage>
        <taxon>Bacteria</taxon>
        <taxon>candidate division GN15</taxon>
    </lineage>
</organism>
<dbReference type="Pfam" id="PF00361">
    <property type="entry name" value="Proton_antipo_M"/>
    <property type="match status" value="1"/>
</dbReference>
<reference evidence="10 11" key="1">
    <citation type="journal article" date="2018" name="ISME J.">
        <title>A methanotrophic archaeon couples anaerobic oxidation of methane to Fe(III) reduction.</title>
        <authorList>
            <person name="Cai C."/>
            <person name="Leu A.O."/>
            <person name="Xie G.J."/>
            <person name="Guo J."/>
            <person name="Feng Y."/>
            <person name="Zhao J.X."/>
            <person name="Tyson G.W."/>
            <person name="Yuan Z."/>
            <person name="Hu S."/>
        </authorList>
    </citation>
    <scope>NUCLEOTIDE SEQUENCE [LARGE SCALE GENOMIC DNA]</scope>
    <source>
        <strain evidence="10">FeB_12</strain>
    </source>
</reference>
<proteinExistence type="predicted"/>
<dbReference type="EMBL" id="PQAP01000066">
    <property type="protein sequence ID" value="PWB73050.1"/>
    <property type="molecule type" value="Genomic_DNA"/>
</dbReference>
<sequence>MAAIAVLLLSGVASLIVRRSPGAATFVAVSGALLACLMGLVAAVIVLSGGGYDYLEWAWSIPGGSFALGVDALSAVFLIILFFVSIPVCLFGVPYLRTYGSRQNLGAAWFFTCLLIASMAMVVLARNAVLFLVSWELMSVSSFFLVTFEKGKPEARSASLIYLVAAHIGAALLLVLFLLLGRDGSLDFDQFSVAGNAGLLFILCLLGFGSKAGFVPMHVWLPEAHPAAPSHISALMSGVMIKMGIYGIFRTITFLGNPQPWWGWLLLGIGVTSGTLGVLFALAQHDVKRLLAYHSVENIGIIAMGLGLGLLGLSYGSLPIAVLGFGGAIFHVVNHALFKGLLFLSAGAMAHTTGTREMDKLGGLLKRMPWTASLFLVGSVAICGLPPLNGFASEFLVYMAGLYGSTGTIGGTAVAGLVGMSSLALIGGLAIACFTKVFGVVFLGEPRSVNAGDVHDASPTMTVSMMILGAACLAVGLLAPFAVKALIPVIAIIAHTPLGIAREAVTRATAPLYTVTSVSLILVGVILAAVLLRSMLLRGRIVRTAGTWDCGYAAPSARMQYTAPSFVLPITGLFNRVLKTRRHRERPDGLFPTAAAIETHTPDIFQERLFRPILAGTERLLGVFRWLQHGNVHIYVLYILITLLVLMFWKMR</sequence>
<feature type="transmembrane region" description="Helical" evidence="8">
    <location>
        <begin position="200"/>
        <end position="220"/>
    </location>
</feature>
<feature type="transmembrane region" description="Helical" evidence="8">
    <location>
        <begin position="160"/>
        <end position="180"/>
    </location>
</feature>
<feature type="transmembrane region" description="Helical" evidence="8">
    <location>
        <begin position="24"/>
        <end position="47"/>
    </location>
</feature>
<feature type="transmembrane region" description="Helical" evidence="8">
    <location>
        <begin position="463"/>
        <end position="491"/>
    </location>
</feature>